<feature type="region of interest" description="Disordered" evidence="1">
    <location>
        <begin position="1"/>
        <end position="23"/>
    </location>
</feature>
<dbReference type="Gene3D" id="3.40.50.1820">
    <property type="entry name" value="alpha/beta hydrolase"/>
    <property type="match status" value="1"/>
</dbReference>
<evidence type="ECO:0000313" key="2">
    <source>
        <dbReference type="EMBL" id="MCO6047549.1"/>
    </source>
</evidence>
<dbReference type="AlphaFoldDB" id="A0A9X2JKW6"/>
<dbReference type="InterPro" id="IPR029058">
    <property type="entry name" value="AB_hydrolase_fold"/>
</dbReference>
<keyword evidence="3" id="KW-1185">Reference proteome</keyword>
<feature type="compositionally biased region" description="Polar residues" evidence="1">
    <location>
        <begin position="12"/>
        <end position="22"/>
    </location>
</feature>
<comment type="caution">
    <text evidence="2">The sequence shown here is derived from an EMBL/GenBank/DDBJ whole genome shotgun (WGS) entry which is preliminary data.</text>
</comment>
<protein>
    <submittedName>
        <fullName evidence="2">Uncharacterized protein</fullName>
    </submittedName>
</protein>
<reference evidence="2" key="1">
    <citation type="submission" date="2022-06" db="EMBL/GenBank/DDBJ databases">
        <title>Aeoliella straminimaris, a novel planctomycete from sediments.</title>
        <authorList>
            <person name="Vitorino I.R."/>
            <person name="Lage O.M."/>
        </authorList>
    </citation>
    <scope>NUCLEOTIDE SEQUENCE</scope>
    <source>
        <strain evidence="2">ICT_H6.2</strain>
    </source>
</reference>
<gene>
    <name evidence="2" type="ORF">NG895_26900</name>
</gene>
<dbReference type="RefSeq" id="WP_252855659.1">
    <property type="nucleotide sequence ID" value="NZ_JAMXLR010000092.1"/>
</dbReference>
<dbReference type="Proteomes" id="UP001155241">
    <property type="component" value="Unassembled WGS sequence"/>
</dbReference>
<name>A0A9X2JKW6_9BACT</name>
<organism evidence="2 3">
    <name type="scientific">Aeoliella straminimaris</name>
    <dbReference type="NCBI Taxonomy" id="2954799"/>
    <lineage>
        <taxon>Bacteria</taxon>
        <taxon>Pseudomonadati</taxon>
        <taxon>Planctomycetota</taxon>
        <taxon>Planctomycetia</taxon>
        <taxon>Pirellulales</taxon>
        <taxon>Lacipirellulaceae</taxon>
        <taxon>Aeoliella</taxon>
    </lineage>
</organism>
<evidence type="ECO:0000256" key="1">
    <source>
        <dbReference type="SAM" id="MobiDB-lite"/>
    </source>
</evidence>
<accession>A0A9X2JKW6</accession>
<evidence type="ECO:0000313" key="3">
    <source>
        <dbReference type="Proteomes" id="UP001155241"/>
    </source>
</evidence>
<sequence length="105" mass="11765">MLLTGTHDAGQIGNQTPESRQQVFPALPPGDKYQLVLDGAEHSAFSDRALPGDRQTRNPNHHRAILAVTTAFWDTYLKGDQQARAWLESDEVQKVLEVGDAWQRK</sequence>
<proteinExistence type="predicted"/>
<dbReference type="EMBL" id="JAMXLR010000092">
    <property type="protein sequence ID" value="MCO6047549.1"/>
    <property type="molecule type" value="Genomic_DNA"/>
</dbReference>